<keyword evidence="2" id="KW-0285">Flavoprotein</keyword>
<evidence type="ECO:0000256" key="3">
    <source>
        <dbReference type="ARBA" id="ARBA00022827"/>
    </source>
</evidence>
<proteinExistence type="predicted"/>
<protein>
    <submittedName>
        <fullName evidence="6">Fumarate reductase/succinate dehydrogenase flavoprotein</fullName>
    </submittedName>
</protein>
<sequence>MASSALPPSECDVLVIGTGNAGFSAALSASEHGAKRVVLIDKCPEEWAGGNTYFTAGAFRVAHGGLPDLLPLVNNVDAATAKLIDLAPYTAQHFQDDLMRVTGGRSDPQLGRTLTGDSYAAAKWLRSLGVRFQLSFNRQAYKVNGRYKFWGGLYLKTEGGGEGLVEDFRKAARRAGVSIYYSTMAKRLITDPQTGAVTGVEVECGSGGVGSRQLHTIRASAVILAAGGFEANPRMRAEYLGPGWDLALVRGTPYNTGDCLRMAIRDVDAKQAGHWSGAHSVAWDANAPPNSGDRAVSNEFTKSGYPLGVMINTQGERFVDEGVDLRNYTYAKFGRAILGQPEGQAFQVWDARGTPWLRDEEYRDSIVRKIRADSLEELAAQLAAHGLHSPDKFLETMRAYNRATHAFAAEHPDAKWDPAVKDGVSTQSSSQRLALPKSNWALPIDQAPFVAVKVACGVTFTFGGLAVNPETAAVVSAADREVPGLYSVGEMLGGLFYGNYPGGSGLTSGAVFGRRAGRAAALRAKAATGAIRANL</sequence>
<feature type="domain" description="FAD-dependent oxidoreductase 2 FAD-binding" evidence="5">
    <location>
        <begin position="12"/>
        <end position="504"/>
    </location>
</feature>
<dbReference type="Proteomes" id="UP000076874">
    <property type="component" value="Unassembled WGS sequence"/>
</dbReference>
<comment type="caution">
    <text evidence="6">The sequence shown here is derived from an EMBL/GenBank/DDBJ whole genome shotgun (WGS) entry which is preliminary data.</text>
</comment>
<evidence type="ECO:0000313" key="6">
    <source>
        <dbReference type="EMBL" id="OAA55073.1"/>
    </source>
</evidence>
<reference evidence="6 7" key="1">
    <citation type="journal article" date="2016" name="Genome Biol. Evol.">
        <title>Divergent and convergent evolution of fungal pathogenicity.</title>
        <authorList>
            <person name="Shang Y."/>
            <person name="Xiao G."/>
            <person name="Zheng P."/>
            <person name="Cen K."/>
            <person name="Zhan S."/>
            <person name="Wang C."/>
        </authorList>
    </citation>
    <scope>NUCLEOTIDE SEQUENCE [LARGE SCALE GENOMIC DNA]</scope>
    <source>
        <strain evidence="6 7">RCEF 264</strain>
    </source>
</reference>
<keyword evidence="3" id="KW-0274">FAD</keyword>
<dbReference type="Pfam" id="PF00890">
    <property type="entry name" value="FAD_binding_2"/>
    <property type="match status" value="1"/>
</dbReference>
<evidence type="ECO:0000256" key="2">
    <source>
        <dbReference type="ARBA" id="ARBA00022630"/>
    </source>
</evidence>
<dbReference type="InterPro" id="IPR036188">
    <property type="entry name" value="FAD/NAD-bd_sf"/>
</dbReference>
<dbReference type="OrthoDB" id="7777654at2759"/>
<dbReference type="InterPro" id="IPR003953">
    <property type="entry name" value="FAD-dep_OxRdtase_2_FAD-bd"/>
</dbReference>
<gene>
    <name evidence="6" type="ORF">SPI_08577</name>
</gene>
<comment type="cofactor">
    <cofactor evidence="1">
        <name>FAD</name>
        <dbReference type="ChEBI" id="CHEBI:57692"/>
    </cofactor>
</comment>
<evidence type="ECO:0000256" key="4">
    <source>
        <dbReference type="ARBA" id="ARBA00023002"/>
    </source>
</evidence>
<dbReference type="PANTHER" id="PTHR43400">
    <property type="entry name" value="FUMARATE REDUCTASE"/>
    <property type="match status" value="1"/>
</dbReference>
<dbReference type="InterPro" id="IPR050315">
    <property type="entry name" value="FAD-oxidoreductase_2"/>
</dbReference>
<keyword evidence="7" id="KW-1185">Reference proteome</keyword>
<evidence type="ECO:0000259" key="5">
    <source>
        <dbReference type="Pfam" id="PF00890"/>
    </source>
</evidence>
<dbReference type="SUPFAM" id="SSF56425">
    <property type="entry name" value="Succinate dehydrogenase/fumarate reductase flavoprotein, catalytic domain"/>
    <property type="match status" value="1"/>
</dbReference>
<dbReference type="SUPFAM" id="SSF51905">
    <property type="entry name" value="FAD/NAD(P)-binding domain"/>
    <property type="match status" value="1"/>
</dbReference>
<dbReference type="NCBIfam" id="NF006130">
    <property type="entry name" value="PRK08274.1"/>
    <property type="match status" value="1"/>
</dbReference>
<dbReference type="InterPro" id="IPR027477">
    <property type="entry name" value="Succ_DH/fumarate_Rdtase_cat_sf"/>
</dbReference>
<dbReference type="GO" id="GO:0016491">
    <property type="term" value="F:oxidoreductase activity"/>
    <property type="evidence" value="ECO:0007669"/>
    <property type="project" value="UniProtKB-KW"/>
</dbReference>
<evidence type="ECO:0000256" key="1">
    <source>
        <dbReference type="ARBA" id="ARBA00001974"/>
    </source>
</evidence>
<dbReference type="Gene3D" id="3.50.50.60">
    <property type="entry name" value="FAD/NAD(P)-binding domain"/>
    <property type="match status" value="1"/>
</dbReference>
<keyword evidence="4" id="KW-0560">Oxidoreductase</keyword>
<evidence type="ECO:0000313" key="7">
    <source>
        <dbReference type="Proteomes" id="UP000076874"/>
    </source>
</evidence>
<organism evidence="6 7">
    <name type="scientific">Niveomyces insectorum RCEF 264</name>
    <dbReference type="NCBI Taxonomy" id="1081102"/>
    <lineage>
        <taxon>Eukaryota</taxon>
        <taxon>Fungi</taxon>
        <taxon>Dikarya</taxon>
        <taxon>Ascomycota</taxon>
        <taxon>Pezizomycotina</taxon>
        <taxon>Sordariomycetes</taxon>
        <taxon>Hypocreomycetidae</taxon>
        <taxon>Hypocreales</taxon>
        <taxon>Cordycipitaceae</taxon>
        <taxon>Niveomyces</taxon>
    </lineage>
</organism>
<name>A0A167N369_9HYPO</name>
<dbReference type="AlphaFoldDB" id="A0A167N369"/>
<dbReference type="Gene3D" id="3.90.700.10">
    <property type="entry name" value="Succinate dehydrogenase/fumarate reductase flavoprotein, catalytic domain"/>
    <property type="match status" value="1"/>
</dbReference>
<dbReference type="STRING" id="1081102.A0A167N369"/>
<dbReference type="EMBL" id="AZHD01000021">
    <property type="protein sequence ID" value="OAA55073.1"/>
    <property type="molecule type" value="Genomic_DNA"/>
</dbReference>
<dbReference type="PANTHER" id="PTHR43400:SF7">
    <property type="entry name" value="FAD-DEPENDENT OXIDOREDUCTASE 2 FAD BINDING DOMAIN-CONTAINING PROTEIN"/>
    <property type="match status" value="1"/>
</dbReference>
<accession>A0A167N369</accession>